<feature type="domain" description="P-type ATPase A" evidence="9">
    <location>
        <begin position="245"/>
        <end position="339"/>
    </location>
</feature>
<dbReference type="InterPro" id="IPR008250">
    <property type="entry name" value="ATPase_P-typ_transduc_dom_A_sf"/>
</dbReference>
<dbReference type="InterPro" id="IPR027256">
    <property type="entry name" value="P-typ_ATPase_IB"/>
</dbReference>
<evidence type="ECO:0000256" key="4">
    <source>
        <dbReference type="ARBA" id="ARBA00022967"/>
    </source>
</evidence>
<evidence type="ECO:0000256" key="8">
    <source>
        <dbReference type="SAM" id="MobiDB-lite"/>
    </source>
</evidence>
<organism evidence="10 11">
    <name type="scientific">Pseudocalidococcus azoricus BACA0444</name>
    <dbReference type="NCBI Taxonomy" id="2918990"/>
    <lineage>
        <taxon>Bacteria</taxon>
        <taxon>Bacillati</taxon>
        <taxon>Cyanobacteriota</taxon>
        <taxon>Cyanophyceae</taxon>
        <taxon>Acaryochloridales</taxon>
        <taxon>Thermosynechococcaceae</taxon>
        <taxon>Pseudocalidococcus</taxon>
        <taxon>Pseudocalidococcus azoricus</taxon>
    </lineage>
</organism>
<dbReference type="RefSeq" id="WP_322879247.1">
    <property type="nucleotide sequence ID" value="NZ_JAVMIP010000020.1"/>
</dbReference>
<sequence length="788" mass="83991">MNVVAPNSLLSPQAPTTAINPHLASQAPQVKFQVVHWIAGRFRIRIPRLGYDVEYGEKLLHVVSQINAVTSVRVNPPARSLVVAYDLKVLGYSMAVIQAEIYQSIELAAVLPDVPLLAAEVDSCQPEAETVNLWERMGLPALSLSLSLAALLGVPIPGVVIGGVVMAAALPAMKRAWDSLVQDRELTIDFLDALAISLHTAQGHYFAPAFMLGLIEGGEAIRDLTARGSERASLDLLDCLGKFAFVERDGVEVEIPVKEVVVGDRVVVYPGDQIPVDGMVIKGTGLVDQCKLTGESVPVTRTEGMEVFASTLLVEGQMVILAERVGNQTRAGVIVGLMQAAPVHDTRIENYAGMIANQAVIPTLGISAAVGLLSGDLNRAIALLTLDLGTGIRVSVPTTILSALTYAAQHGVLIRSGRAIELLARIDTVVFDKTGTLTQGHAGVTDIVVMHPDYTGPQILAMAASAEQGLTHPVATAIVRQAQHDHLELTDCEDWEYKVGLGVVTRVQGINLLVGSRRMMKEYEIDLTDLEHHHPELQTGRNSLVYVAGDGKLLGVILYSDPIRAESKEIIQELQGAGITPYMLSGDVGRVAQAVAVELGIQQKHIYAEAFPERKVEVVKGLHESGRVVAFCGDGINDSAALAYADVSISFAGATDIARETADVVLMEDDLRGLTLAIRIAKQAMDIVWQNTAIVAIPNLGAMVSGVVFALDPILAVVINNGTAILAELNGLRPLVGPGGALPLAAAKDPQQFLEEWEAIHPSQPVHHNSHHESEQSSTSIEVTPAAV</sequence>
<dbReference type="PRINTS" id="PR00119">
    <property type="entry name" value="CATATPASE"/>
</dbReference>
<evidence type="ECO:0000256" key="3">
    <source>
        <dbReference type="ARBA" id="ARBA00022692"/>
    </source>
</evidence>
<evidence type="ECO:0000256" key="7">
    <source>
        <dbReference type="RuleBase" id="RU362081"/>
    </source>
</evidence>
<dbReference type="GO" id="GO:0005524">
    <property type="term" value="F:ATP binding"/>
    <property type="evidence" value="ECO:0007669"/>
    <property type="project" value="UniProtKB-UniRule"/>
</dbReference>
<dbReference type="InterPro" id="IPR036412">
    <property type="entry name" value="HAD-like_sf"/>
</dbReference>
<keyword evidence="7" id="KW-0479">Metal-binding</keyword>
<dbReference type="SFLD" id="SFLDS00003">
    <property type="entry name" value="Haloacid_Dehalogenase"/>
    <property type="match status" value="1"/>
</dbReference>
<keyword evidence="7" id="KW-0067">ATP-binding</keyword>
<dbReference type="GO" id="GO:0016887">
    <property type="term" value="F:ATP hydrolysis activity"/>
    <property type="evidence" value="ECO:0007669"/>
    <property type="project" value="InterPro"/>
</dbReference>
<proteinExistence type="inferred from homology"/>
<dbReference type="PANTHER" id="PTHR48085">
    <property type="entry name" value="CADMIUM/ZINC-TRANSPORTING ATPASE HMA2-RELATED"/>
    <property type="match status" value="1"/>
</dbReference>
<comment type="similarity">
    <text evidence="2 7">Belongs to the cation transport ATPase (P-type) (TC 3.A.3) family. Type IB subfamily.</text>
</comment>
<dbReference type="Pfam" id="PF00702">
    <property type="entry name" value="Hydrolase"/>
    <property type="match status" value="1"/>
</dbReference>
<evidence type="ECO:0000256" key="2">
    <source>
        <dbReference type="ARBA" id="ARBA00006024"/>
    </source>
</evidence>
<evidence type="ECO:0000256" key="6">
    <source>
        <dbReference type="ARBA" id="ARBA00023136"/>
    </source>
</evidence>
<evidence type="ECO:0000313" key="11">
    <source>
        <dbReference type="Proteomes" id="UP001268256"/>
    </source>
</evidence>
<dbReference type="SFLD" id="SFLDF00027">
    <property type="entry name" value="p-type_atpase"/>
    <property type="match status" value="1"/>
</dbReference>
<dbReference type="InterPro" id="IPR023299">
    <property type="entry name" value="ATPase_P-typ_cyto_dom_N"/>
</dbReference>
<dbReference type="SUPFAM" id="SSF81653">
    <property type="entry name" value="Calcium ATPase, transduction domain A"/>
    <property type="match status" value="1"/>
</dbReference>
<keyword evidence="6" id="KW-0472">Membrane</keyword>
<keyword evidence="5" id="KW-1133">Transmembrane helix</keyword>
<evidence type="ECO:0000313" key="10">
    <source>
        <dbReference type="EMBL" id="MDS3862029.1"/>
    </source>
</evidence>
<dbReference type="GO" id="GO:0005886">
    <property type="term" value="C:plasma membrane"/>
    <property type="evidence" value="ECO:0007669"/>
    <property type="project" value="UniProtKB-SubCell"/>
</dbReference>
<dbReference type="GO" id="GO:0046872">
    <property type="term" value="F:metal ion binding"/>
    <property type="evidence" value="ECO:0007669"/>
    <property type="project" value="UniProtKB-KW"/>
</dbReference>
<dbReference type="PANTHER" id="PTHR48085:SF5">
    <property type="entry name" value="CADMIUM_ZINC-TRANSPORTING ATPASE HMA4-RELATED"/>
    <property type="match status" value="1"/>
</dbReference>
<accession>A0AAE4FVE6</accession>
<keyword evidence="4" id="KW-1278">Translocase</keyword>
<dbReference type="PROSITE" id="PS00154">
    <property type="entry name" value="ATPASE_E1_E2"/>
    <property type="match status" value="1"/>
</dbReference>
<keyword evidence="3" id="KW-0812">Transmembrane</keyword>
<name>A0AAE4FVE6_9CYAN</name>
<dbReference type="NCBIfam" id="TIGR01494">
    <property type="entry name" value="ATPase_P-type"/>
    <property type="match status" value="1"/>
</dbReference>
<dbReference type="Gene3D" id="3.40.50.1000">
    <property type="entry name" value="HAD superfamily/HAD-like"/>
    <property type="match status" value="1"/>
</dbReference>
<dbReference type="Proteomes" id="UP001268256">
    <property type="component" value="Unassembled WGS sequence"/>
</dbReference>
<keyword evidence="11" id="KW-1185">Reference proteome</keyword>
<dbReference type="AlphaFoldDB" id="A0AAE4FVE6"/>
<dbReference type="EMBL" id="JAVMIP010000020">
    <property type="protein sequence ID" value="MDS3862029.1"/>
    <property type="molecule type" value="Genomic_DNA"/>
</dbReference>
<dbReference type="PRINTS" id="PR00120">
    <property type="entry name" value="HATPASE"/>
</dbReference>
<dbReference type="SFLD" id="SFLDG00002">
    <property type="entry name" value="C1.7:_P-type_atpase_like"/>
    <property type="match status" value="1"/>
</dbReference>
<comment type="caution">
    <text evidence="10">The sequence shown here is derived from an EMBL/GenBank/DDBJ whole genome shotgun (WGS) entry which is preliminary data.</text>
</comment>
<gene>
    <name evidence="10" type="ORF">RIF25_14600</name>
</gene>
<comment type="subcellular location">
    <subcellularLocation>
        <location evidence="7">Cell membrane</location>
    </subcellularLocation>
    <subcellularLocation>
        <location evidence="1">Membrane</location>
        <topology evidence="1">Multi-pass membrane protein</topology>
    </subcellularLocation>
</comment>
<keyword evidence="7" id="KW-1003">Cell membrane</keyword>
<dbReference type="InterPro" id="IPR018303">
    <property type="entry name" value="ATPase_P-typ_P_site"/>
</dbReference>
<dbReference type="InterPro" id="IPR023214">
    <property type="entry name" value="HAD_sf"/>
</dbReference>
<dbReference type="InterPro" id="IPR051014">
    <property type="entry name" value="Cation_Transport_ATPase_IB"/>
</dbReference>
<dbReference type="InterPro" id="IPR059000">
    <property type="entry name" value="ATPase_P-type_domA"/>
</dbReference>
<evidence type="ECO:0000259" key="9">
    <source>
        <dbReference type="Pfam" id="PF00122"/>
    </source>
</evidence>
<keyword evidence="7" id="KW-0547">Nucleotide-binding</keyword>
<feature type="region of interest" description="Disordered" evidence="8">
    <location>
        <begin position="764"/>
        <end position="788"/>
    </location>
</feature>
<dbReference type="InterPro" id="IPR044492">
    <property type="entry name" value="P_typ_ATPase_HD_dom"/>
</dbReference>
<evidence type="ECO:0000256" key="5">
    <source>
        <dbReference type="ARBA" id="ARBA00022989"/>
    </source>
</evidence>
<dbReference type="Pfam" id="PF00122">
    <property type="entry name" value="E1-E2_ATPase"/>
    <property type="match status" value="1"/>
</dbReference>
<reference evidence="11" key="1">
    <citation type="submission" date="2023-07" db="EMBL/GenBank/DDBJ databases">
        <authorList>
            <person name="Luz R."/>
            <person name="Cordeiro R."/>
            <person name="Fonseca A."/>
            <person name="Goncalves V."/>
        </authorList>
    </citation>
    <scope>NUCLEOTIDE SEQUENCE [LARGE SCALE GENOMIC DNA]</scope>
    <source>
        <strain evidence="11">BACA0444</strain>
    </source>
</reference>
<dbReference type="NCBIfam" id="TIGR01525">
    <property type="entry name" value="ATPase-IB_hvy"/>
    <property type="match status" value="1"/>
</dbReference>
<dbReference type="Gene3D" id="3.40.1110.10">
    <property type="entry name" value="Calcium-transporting ATPase, cytoplasmic domain N"/>
    <property type="match status" value="1"/>
</dbReference>
<protein>
    <submittedName>
        <fullName evidence="10">Heavy metal translocating P-type ATPase</fullName>
    </submittedName>
</protein>
<dbReference type="GO" id="GO:0019829">
    <property type="term" value="F:ATPase-coupled monoatomic cation transmembrane transporter activity"/>
    <property type="evidence" value="ECO:0007669"/>
    <property type="project" value="InterPro"/>
</dbReference>
<dbReference type="SUPFAM" id="SSF56784">
    <property type="entry name" value="HAD-like"/>
    <property type="match status" value="1"/>
</dbReference>
<dbReference type="Gene3D" id="2.70.150.10">
    <property type="entry name" value="Calcium-transporting ATPase, cytoplasmic transduction domain A"/>
    <property type="match status" value="1"/>
</dbReference>
<dbReference type="InterPro" id="IPR001757">
    <property type="entry name" value="P_typ_ATPase"/>
</dbReference>
<dbReference type="Pfam" id="PF19991">
    <property type="entry name" value="HMA_2"/>
    <property type="match status" value="1"/>
</dbReference>
<evidence type="ECO:0000256" key="1">
    <source>
        <dbReference type="ARBA" id="ARBA00004141"/>
    </source>
</evidence>
<dbReference type="CDD" id="cd07550">
    <property type="entry name" value="P-type_ATPase_HM"/>
    <property type="match status" value="1"/>
</dbReference>